<comment type="caution">
    <text evidence="8">The sequence shown here is derived from an EMBL/GenBank/DDBJ whole genome shotgun (WGS) entry which is preliminary data.</text>
</comment>
<proteinExistence type="inferred from homology"/>
<dbReference type="Pfam" id="PF13356">
    <property type="entry name" value="Arm-DNA-bind_3"/>
    <property type="match status" value="1"/>
</dbReference>
<dbReference type="Pfam" id="PF00589">
    <property type="entry name" value="Phage_integrase"/>
    <property type="match status" value="1"/>
</dbReference>
<evidence type="ECO:0000256" key="5">
    <source>
        <dbReference type="PROSITE-ProRule" id="PRU01248"/>
    </source>
</evidence>
<name>A0ABT3TEB2_9GAMM</name>
<dbReference type="CDD" id="cd00801">
    <property type="entry name" value="INT_P4_C"/>
    <property type="match status" value="1"/>
</dbReference>
<protein>
    <submittedName>
        <fullName evidence="8">DUF4102 domain-containing protein</fullName>
    </submittedName>
</protein>
<evidence type="ECO:0000313" key="9">
    <source>
        <dbReference type="Proteomes" id="UP001143362"/>
    </source>
</evidence>
<dbReference type="InterPro" id="IPR011010">
    <property type="entry name" value="DNA_brk_join_enz"/>
</dbReference>
<reference evidence="8" key="1">
    <citation type="submission" date="2019-02" db="EMBL/GenBank/DDBJ databases">
        <authorList>
            <person name="Li S.-H."/>
        </authorList>
    </citation>
    <scope>NUCLEOTIDE SEQUENCE</scope>
    <source>
        <strain evidence="8">IMCC14734</strain>
    </source>
</reference>
<evidence type="ECO:0000259" key="7">
    <source>
        <dbReference type="PROSITE" id="PS51900"/>
    </source>
</evidence>
<dbReference type="PANTHER" id="PTHR30629">
    <property type="entry name" value="PROPHAGE INTEGRASE"/>
    <property type="match status" value="1"/>
</dbReference>
<evidence type="ECO:0000256" key="4">
    <source>
        <dbReference type="ARBA" id="ARBA00023172"/>
    </source>
</evidence>
<dbReference type="PANTHER" id="PTHR30629:SF2">
    <property type="entry name" value="PROPHAGE INTEGRASE INTS-RELATED"/>
    <property type="match status" value="1"/>
</dbReference>
<feature type="domain" description="Core-binding (CB)" evidence="7">
    <location>
        <begin position="98"/>
        <end position="179"/>
    </location>
</feature>
<dbReference type="InterPro" id="IPR038488">
    <property type="entry name" value="Integrase_DNA-bd_sf"/>
</dbReference>
<dbReference type="Proteomes" id="UP001143362">
    <property type="component" value="Unassembled WGS sequence"/>
</dbReference>
<dbReference type="Pfam" id="PF22022">
    <property type="entry name" value="Phage_int_M"/>
    <property type="match status" value="1"/>
</dbReference>
<dbReference type="Gene3D" id="3.30.160.390">
    <property type="entry name" value="Integrase, DNA-binding domain"/>
    <property type="match status" value="1"/>
</dbReference>
<dbReference type="Gene3D" id="1.10.150.130">
    <property type="match status" value="1"/>
</dbReference>
<comment type="similarity">
    <text evidence="1">Belongs to the 'phage' integrase family.</text>
</comment>
<dbReference type="PROSITE" id="PS51900">
    <property type="entry name" value="CB"/>
    <property type="match status" value="1"/>
</dbReference>
<gene>
    <name evidence="8" type="ORF">EYC98_02625</name>
</gene>
<evidence type="ECO:0000313" key="8">
    <source>
        <dbReference type="EMBL" id="MCX2979754.1"/>
    </source>
</evidence>
<dbReference type="InterPro" id="IPR013762">
    <property type="entry name" value="Integrase-like_cat_sf"/>
</dbReference>
<dbReference type="InterPro" id="IPR002104">
    <property type="entry name" value="Integrase_catalytic"/>
</dbReference>
<dbReference type="RefSeq" id="WP_279243751.1">
    <property type="nucleotide sequence ID" value="NZ_SHNN01000001.1"/>
</dbReference>
<keyword evidence="2" id="KW-0229">DNA integration</keyword>
<evidence type="ECO:0000256" key="2">
    <source>
        <dbReference type="ARBA" id="ARBA00022908"/>
    </source>
</evidence>
<evidence type="ECO:0000256" key="1">
    <source>
        <dbReference type="ARBA" id="ARBA00008857"/>
    </source>
</evidence>
<sequence>MKLKAIQAKEAKAKQKPYKLADGRGMYLLVNPSGSKYWRLKYRYAGKEKVLALGVYPEISLARAREKCDEARALLDREIDPSTARRQKKITDKHEGDNTFESVAEDWFRTKMEGKSESYTDRTKRLLKNDLYPALGKRPINHIEPPELLMVLRKVESRGAVDMAHRAKQTAGQIFRFAIAAGISERDPSADLKGALKSRTKTHYASITEPKDVGRLLIAIDAFQGTPVVKAALQLSPILFQRPGEIRNMEWEEINWEDEQWEIPAIKMKMAQPHIVPLATQTIGILKELHRLTGRGKYVFPSARGASRPLSDNGVRVALRTMGYDNETMTPHGFRAMARTILDEVLHYRVDYIEHQLAHAVRDANGRAYNRTSHLKERRVMMQGWADYLDLLKSEASGSNVVTAQFKNSEGEL</sequence>
<keyword evidence="4" id="KW-0233">DNA recombination</keyword>
<organism evidence="8 9">
    <name type="scientific">Candidatus Litorirhabdus singularis</name>
    <dbReference type="NCBI Taxonomy" id="2518993"/>
    <lineage>
        <taxon>Bacteria</taxon>
        <taxon>Pseudomonadati</taxon>
        <taxon>Pseudomonadota</taxon>
        <taxon>Gammaproteobacteria</taxon>
        <taxon>Cellvibrionales</taxon>
        <taxon>Halieaceae</taxon>
        <taxon>Candidatus Litorirhabdus</taxon>
    </lineage>
</organism>
<keyword evidence="9" id="KW-1185">Reference proteome</keyword>
<dbReference type="Gene3D" id="1.10.443.10">
    <property type="entry name" value="Intergrase catalytic core"/>
    <property type="match status" value="1"/>
</dbReference>
<evidence type="ECO:0000256" key="3">
    <source>
        <dbReference type="ARBA" id="ARBA00023125"/>
    </source>
</evidence>
<dbReference type="InterPro" id="IPR053876">
    <property type="entry name" value="Phage_int_M"/>
</dbReference>
<evidence type="ECO:0000259" key="6">
    <source>
        <dbReference type="PROSITE" id="PS51898"/>
    </source>
</evidence>
<dbReference type="EMBL" id="SHNN01000001">
    <property type="protein sequence ID" value="MCX2979754.1"/>
    <property type="molecule type" value="Genomic_DNA"/>
</dbReference>
<dbReference type="InterPro" id="IPR050808">
    <property type="entry name" value="Phage_Integrase"/>
</dbReference>
<dbReference type="InterPro" id="IPR025166">
    <property type="entry name" value="Integrase_DNA_bind_dom"/>
</dbReference>
<accession>A0ABT3TEB2</accession>
<feature type="domain" description="Tyr recombinase" evidence="6">
    <location>
        <begin position="202"/>
        <end position="382"/>
    </location>
</feature>
<dbReference type="SUPFAM" id="SSF56349">
    <property type="entry name" value="DNA breaking-rejoining enzymes"/>
    <property type="match status" value="1"/>
</dbReference>
<dbReference type="InterPro" id="IPR044068">
    <property type="entry name" value="CB"/>
</dbReference>
<dbReference type="InterPro" id="IPR010998">
    <property type="entry name" value="Integrase_recombinase_N"/>
</dbReference>
<dbReference type="PROSITE" id="PS51898">
    <property type="entry name" value="TYR_RECOMBINASE"/>
    <property type="match status" value="1"/>
</dbReference>
<keyword evidence="3 5" id="KW-0238">DNA-binding</keyword>